<feature type="region of interest" description="Disordered" evidence="1">
    <location>
        <begin position="89"/>
        <end position="108"/>
    </location>
</feature>
<sequence length="108" mass="11816">MTMINENNGAQREETDCALCRWCSSLGLISLDALESSKIKLETNNSSLTNKTRRMSRVHAVLDVYEPAKYGAVSLRRLIPDVAVVVVAGGNDDDDDEGEEESEGGLRD</sequence>
<feature type="compositionally biased region" description="Acidic residues" evidence="1">
    <location>
        <begin position="91"/>
        <end position="108"/>
    </location>
</feature>
<accession>E2C699</accession>
<protein>
    <submittedName>
        <fullName evidence="2">Uncharacterized protein</fullName>
    </submittedName>
</protein>
<name>E2C699_HARSA</name>
<reference evidence="2 3" key="1">
    <citation type="journal article" date="2010" name="Science">
        <title>Genomic comparison of the ants Camponotus floridanus and Harpegnathos saltator.</title>
        <authorList>
            <person name="Bonasio R."/>
            <person name="Zhang G."/>
            <person name="Ye C."/>
            <person name="Mutti N.S."/>
            <person name="Fang X."/>
            <person name="Qin N."/>
            <person name="Donahue G."/>
            <person name="Yang P."/>
            <person name="Li Q."/>
            <person name="Li C."/>
            <person name="Zhang P."/>
            <person name="Huang Z."/>
            <person name="Berger S.L."/>
            <person name="Reinberg D."/>
            <person name="Wang J."/>
            <person name="Liebig J."/>
        </authorList>
    </citation>
    <scope>NUCLEOTIDE SEQUENCE [LARGE SCALE GENOMIC DNA]</scope>
    <source>
        <strain evidence="2 3">R22 G/1</strain>
    </source>
</reference>
<evidence type="ECO:0000256" key="1">
    <source>
        <dbReference type="SAM" id="MobiDB-lite"/>
    </source>
</evidence>
<evidence type="ECO:0000313" key="3">
    <source>
        <dbReference type="Proteomes" id="UP000008237"/>
    </source>
</evidence>
<proteinExistence type="predicted"/>
<dbReference type="InParanoid" id="E2C699"/>
<evidence type="ECO:0000313" key="2">
    <source>
        <dbReference type="EMBL" id="EFN76528.1"/>
    </source>
</evidence>
<dbReference type="EMBL" id="GL453009">
    <property type="protein sequence ID" value="EFN76528.1"/>
    <property type="molecule type" value="Genomic_DNA"/>
</dbReference>
<dbReference type="AlphaFoldDB" id="E2C699"/>
<organism evidence="3">
    <name type="scientific">Harpegnathos saltator</name>
    <name type="common">Jerdon's jumping ant</name>
    <dbReference type="NCBI Taxonomy" id="610380"/>
    <lineage>
        <taxon>Eukaryota</taxon>
        <taxon>Metazoa</taxon>
        <taxon>Ecdysozoa</taxon>
        <taxon>Arthropoda</taxon>
        <taxon>Hexapoda</taxon>
        <taxon>Insecta</taxon>
        <taxon>Pterygota</taxon>
        <taxon>Neoptera</taxon>
        <taxon>Endopterygota</taxon>
        <taxon>Hymenoptera</taxon>
        <taxon>Apocrita</taxon>
        <taxon>Aculeata</taxon>
        <taxon>Formicoidea</taxon>
        <taxon>Formicidae</taxon>
        <taxon>Ponerinae</taxon>
        <taxon>Ponerini</taxon>
        <taxon>Harpegnathos</taxon>
    </lineage>
</organism>
<keyword evidence="3" id="KW-1185">Reference proteome</keyword>
<dbReference type="Proteomes" id="UP000008237">
    <property type="component" value="Unassembled WGS sequence"/>
</dbReference>
<gene>
    <name evidence="2" type="ORF">EAI_00967</name>
</gene>